<evidence type="ECO:0000313" key="1">
    <source>
        <dbReference type="EMBL" id="QLY78968.1"/>
    </source>
</evidence>
<gene>
    <name evidence="1" type="ORF">HZF06_18050</name>
</gene>
<sequence length="195" mass="22909">MMVKKKISEIYKNELTTKKNLLEAIDAVKASKNTLNDEDMQSLYNEIYNSIDEMKDKVKANTILYLKNHLKSTLGKYVKDKEENKTSHFIEFFKKAYPPKSRRKDFTWVLIDINKISYEQIWHTLTYINNLNLKGKKFTSEEKDDIIPMIDKLLSSGDSKYINQIKSFSSLQSELNIKIVLVENEDNILKTKKIK</sequence>
<dbReference type="Proteomes" id="UP000512286">
    <property type="component" value="Chromosome"/>
</dbReference>
<dbReference type="KEGG" id="cint:HZF06_18050"/>
<protein>
    <submittedName>
        <fullName evidence="1">Uncharacterized protein</fullName>
    </submittedName>
</protein>
<name>A0A7D6VPT7_9CLOT</name>
<evidence type="ECO:0000313" key="2">
    <source>
        <dbReference type="Proteomes" id="UP000512286"/>
    </source>
</evidence>
<accession>A0A7D6VPT7</accession>
<dbReference type="AlphaFoldDB" id="A0A7D6VPT7"/>
<organism evidence="1 2">
    <name type="scientific">Clostridium intestinale</name>
    <dbReference type="NCBI Taxonomy" id="36845"/>
    <lineage>
        <taxon>Bacteria</taxon>
        <taxon>Bacillati</taxon>
        <taxon>Bacillota</taxon>
        <taxon>Clostridia</taxon>
        <taxon>Eubacteriales</taxon>
        <taxon>Clostridiaceae</taxon>
        <taxon>Clostridium</taxon>
    </lineage>
</organism>
<reference evidence="1 2" key="1">
    <citation type="submission" date="2020-07" db="EMBL/GenBank/DDBJ databases">
        <title>Electron transfer.</title>
        <authorList>
            <person name="Huang L."/>
            <person name="Liu X."/>
            <person name="Zhou S."/>
        </authorList>
    </citation>
    <scope>NUCLEOTIDE SEQUENCE [LARGE SCALE GENOMIC DNA]</scope>
    <source>
        <strain evidence="1 2">Lx1</strain>
    </source>
</reference>
<proteinExistence type="predicted"/>
<dbReference type="EMBL" id="CP059378">
    <property type="protein sequence ID" value="QLY78968.1"/>
    <property type="molecule type" value="Genomic_DNA"/>
</dbReference>